<reference evidence="2" key="1">
    <citation type="journal article" date="2021" name="Genome Biol. Evol.">
        <title>A High-Quality Reference Genome for a Parasitic Bivalve with Doubly Uniparental Inheritance (Bivalvia: Unionida).</title>
        <authorList>
            <person name="Smith C.H."/>
        </authorList>
    </citation>
    <scope>NUCLEOTIDE SEQUENCE</scope>
    <source>
        <strain evidence="2">CHS0354</strain>
    </source>
</reference>
<dbReference type="EMBL" id="JAEAOA010001436">
    <property type="protein sequence ID" value="KAK3594324.1"/>
    <property type="molecule type" value="Genomic_DNA"/>
</dbReference>
<dbReference type="AlphaFoldDB" id="A0AAE0RUN8"/>
<evidence type="ECO:0000313" key="5">
    <source>
        <dbReference type="EMBL" id="KAK3609515.1"/>
    </source>
</evidence>
<evidence type="ECO:0000313" key="2">
    <source>
        <dbReference type="EMBL" id="KAK3579858.1"/>
    </source>
</evidence>
<name>A0AAE0RUN8_9BIVA</name>
<comment type="caution">
    <text evidence="2">The sequence shown here is derived from an EMBL/GenBank/DDBJ whole genome shotgun (WGS) entry which is preliminary data.</text>
</comment>
<dbReference type="EMBL" id="JAEAOA010001148">
    <property type="protein sequence ID" value="KAK3602886.1"/>
    <property type="molecule type" value="Genomic_DNA"/>
</dbReference>
<proteinExistence type="predicted"/>
<dbReference type="EMBL" id="JAEAOA010002347">
    <property type="protein sequence ID" value="KAK3609515.1"/>
    <property type="molecule type" value="Genomic_DNA"/>
</dbReference>
<evidence type="ECO:0000256" key="1">
    <source>
        <dbReference type="SAM" id="MobiDB-lite"/>
    </source>
</evidence>
<protein>
    <submittedName>
        <fullName evidence="2">Uncharacterized protein</fullName>
    </submittedName>
</protein>
<feature type="region of interest" description="Disordered" evidence="1">
    <location>
        <begin position="57"/>
        <end position="90"/>
    </location>
</feature>
<keyword evidence="6" id="KW-1185">Reference proteome</keyword>
<organism evidence="2 6">
    <name type="scientific">Potamilus streckersoni</name>
    <dbReference type="NCBI Taxonomy" id="2493646"/>
    <lineage>
        <taxon>Eukaryota</taxon>
        <taxon>Metazoa</taxon>
        <taxon>Spiralia</taxon>
        <taxon>Lophotrochozoa</taxon>
        <taxon>Mollusca</taxon>
        <taxon>Bivalvia</taxon>
        <taxon>Autobranchia</taxon>
        <taxon>Heteroconchia</taxon>
        <taxon>Palaeoheterodonta</taxon>
        <taxon>Unionida</taxon>
        <taxon>Unionoidea</taxon>
        <taxon>Unionidae</taxon>
        <taxon>Ambleminae</taxon>
        <taxon>Lampsilini</taxon>
        <taxon>Potamilus</taxon>
    </lineage>
</organism>
<sequence>MPSRLAKLNEAYVQLHRVRLNLIPKPEEIENVRMLSIAQDLIENVFREEIEKEKEEWTEKYRTQKRQREEQQQQQQQQQYQQQEPDKGFVDCRIDTKDFTFSFRRSRPYRVGKPAARRGCNLRQ</sequence>
<evidence type="ECO:0000313" key="3">
    <source>
        <dbReference type="EMBL" id="KAK3594324.1"/>
    </source>
</evidence>
<evidence type="ECO:0000313" key="6">
    <source>
        <dbReference type="Proteomes" id="UP001195483"/>
    </source>
</evidence>
<evidence type="ECO:0000313" key="4">
    <source>
        <dbReference type="EMBL" id="KAK3602886.1"/>
    </source>
</evidence>
<reference evidence="2" key="3">
    <citation type="submission" date="2023-05" db="EMBL/GenBank/DDBJ databases">
        <authorList>
            <person name="Smith C.H."/>
        </authorList>
    </citation>
    <scope>NUCLEOTIDE SEQUENCE</scope>
    <source>
        <strain evidence="2">CHS0354</strain>
        <tissue evidence="2">Mantle</tissue>
    </source>
</reference>
<gene>
    <name evidence="4" type="ORF">CHS0354_018748</name>
    <name evidence="3" type="ORF">CHS0354_024260</name>
    <name evidence="2" type="ORF">CHS0354_025762</name>
    <name evidence="5" type="ORF">CHS0354_041565</name>
</gene>
<feature type="compositionally biased region" description="Basic and acidic residues" evidence="1">
    <location>
        <begin position="57"/>
        <end position="71"/>
    </location>
</feature>
<reference evidence="2" key="2">
    <citation type="journal article" date="2021" name="Genome Biol. Evol.">
        <title>Developing a high-quality reference genome for a parasitic bivalve with doubly uniparental inheritance (Bivalvia: Unionida).</title>
        <authorList>
            <person name="Smith C.H."/>
        </authorList>
    </citation>
    <scope>NUCLEOTIDE SEQUENCE</scope>
    <source>
        <strain evidence="2">CHS0354</strain>
        <tissue evidence="2">Mantle</tissue>
    </source>
</reference>
<dbReference type="Proteomes" id="UP001195483">
    <property type="component" value="Unassembled WGS sequence"/>
</dbReference>
<feature type="compositionally biased region" description="Low complexity" evidence="1">
    <location>
        <begin position="72"/>
        <end position="83"/>
    </location>
</feature>
<dbReference type="EMBL" id="JAEAOA010001539">
    <property type="protein sequence ID" value="KAK3579858.1"/>
    <property type="molecule type" value="Genomic_DNA"/>
</dbReference>
<accession>A0AAE0RUN8</accession>